<dbReference type="EMBL" id="LLFE01000052">
    <property type="protein sequence ID" value="KQD19446.1"/>
    <property type="molecule type" value="Genomic_DNA"/>
</dbReference>
<keyword evidence="1" id="KW-0812">Transmembrane</keyword>
<feature type="transmembrane region" description="Helical" evidence="1">
    <location>
        <begin position="12"/>
        <end position="36"/>
    </location>
</feature>
<evidence type="ECO:0000256" key="1">
    <source>
        <dbReference type="SAM" id="Phobius"/>
    </source>
</evidence>
<dbReference type="Proteomes" id="UP000051322">
    <property type="component" value="Unassembled WGS sequence"/>
</dbReference>
<evidence type="ECO:0000313" key="3">
    <source>
        <dbReference type="Proteomes" id="UP000051322"/>
    </source>
</evidence>
<comment type="caution">
    <text evidence="2">The sequence shown here is derived from an EMBL/GenBank/DDBJ whole genome shotgun (WGS) entry which is preliminary data.</text>
</comment>
<keyword evidence="1" id="KW-0472">Membrane</keyword>
<organism evidence="2 3">
    <name type="scientific">Acinetobacter baumannii</name>
    <dbReference type="NCBI Taxonomy" id="470"/>
    <lineage>
        <taxon>Bacteria</taxon>
        <taxon>Pseudomonadati</taxon>
        <taxon>Pseudomonadota</taxon>
        <taxon>Gammaproteobacteria</taxon>
        <taxon>Moraxellales</taxon>
        <taxon>Moraxellaceae</taxon>
        <taxon>Acinetobacter</taxon>
        <taxon>Acinetobacter calcoaceticus/baumannii complex</taxon>
    </lineage>
</organism>
<name>A0AB73FEW6_ACIBA</name>
<evidence type="ECO:0000313" key="2">
    <source>
        <dbReference type="EMBL" id="KQD19446.1"/>
    </source>
</evidence>
<keyword evidence="1" id="KW-1133">Transmembrane helix</keyword>
<protein>
    <submittedName>
        <fullName evidence="2">Uncharacterized protein</fullName>
    </submittedName>
</protein>
<accession>A0AB73FEW6</accession>
<dbReference type="AlphaFoldDB" id="A0AB73FEW6"/>
<gene>
    <name evidence="2" type="ORF">APD06_14980</name>
</gene>
<dbReference type="NCBIfam" id="NF041109">
    <property type="entry name" value="VF_TspB_C_term"/>
    <property type="match status" value="1"/>
</dbReference>
<feature type="transmembrane region" description="Helical" evidence="1">
    <location>
        <begin position="382"/>
        <end position="401"/>
    </location>
</feature>
<sequence length="404" mass="44320">MGADLFSINGRLFRCVTVAVTQLILIMSFLIPYSAYANTASTLQTSYLGRLSNGYHQFKYTITNTATGLNKSVTKAISPASLGKVLRFVVSKRLAVFASFATVASDLGYSYDDQDLPLYNPGVSSNPLRSVPQPNSNPVYASSLSQICAAGFIQLQYSWSQFPITSYENCRWGNPSTMSNIYMDLCYISASTGDRGCVSRDLSIGLAPSSDYAAPKRVPITLPVDHVIPQAPAEDRSKIADPAYIPTSELPSEVKDAINELNADLSVEDQYKPIYIPSNPSLPGAGSTTGSYGDGAFDFELPSFCSWAEPICKLSDWFMNDDIPENEQRTLSEFDFSNAPKSQELNLSNTCPANPSFNLDFGVVSSSIEIPTDYFCSFLIEIRPFLIASSYLFAAWIIYSFRRS</sequence>
<dbReference type="RefSeq" id="WP_057692657.1">
    <property type="nucleotide sequence ID" value="NZ_LLFE01000052.1"/>
</dbReference>
<reference evidence="2 3" key="1">
    <citation type="submission" date="2015-10" db="EMBL/GenBank/DDBJ databases">
        <title>The utility of whole genome sequencing in characterizing Acinetobacter epidemiology and analyzing hospital outbreaks.</title>
        <authorList>
            <person name="Ozer E.A."/>
            <person name="Fitzpatrick M.A."/>
            <person name="Hauser A.R."/>
        </authorList>
    </citation>
    <scope>NUCLEOTIDE SEQUENCE [LARGE SCALE GENOMIC DNA]</scope>
    <source>
        <strain evidence="2 3">ABBL059</strain>
    </source>
</reference>
<proteinExistence type="predicted"/>